<protein>
    <submittedName>
        <fullName evidence="2">Ovule protein</fullName>
    </submittedName>
</protein>
<dbReference type="Proteomes" id="UP000036681">
    <property type="component" value="Unplaced"/>
</dbReference>
<evidence type="ECO:0000313" key="1">
    <source>
        <dbReference type="Proteomes" id="UP000036681"/>
    </source>
</evidence>
<proteinExistence type="predicted"/>
<evidence type="ECO:0000313" key="2">
    <source>
        <dbReference type="WBParaSite" id="ALUE_0000810201-mRNA-1"/>
    </source>
</evidence>
<keyword evidence="1" id="KW-1185">Reference proteome</keyword>
<sequence>MQISFFNEKQPTIRSFERTITSESGGNEIMKRVSKQISNQRHRHKQHINFTICAHLNAIKLATKTIQQVIRSTF</sequence>
<accession>A0A0M3HXM0</accession>
<reference evidence="2" key="1">
    <citation type="submission" date="2017-02" db="UniProtKB">
        <authorList>
            <consortium name="WormBaseParasite"/>
        </authorList>
    </citation>
    <scope>IDENTIFICATION</scope>
</reference>
<dbReference type="AlphaFoldDB" id="A0A0M3HXM0"/>
<organism evidence="1 2">
    <name type="scientific">Ascaris lumbricoides</name>
    <name type="common">Giant roundworm</name>
    <dbReference type="NCBI Taxonomy" id="6252"/>
    <lineage>
        <taxon>Eukaryota</taxon>
        <taxon>Metazoa</taxon>
        <taxon>Ecdysozoa</taxon>
        <taxon>Nematoda</taxon>
        <taxon>Chromadorea</taxon>
        <taxon>Rhabditida</taxon>
        <taxon>Spirurina</taxon>
        <taxon>Ascaridomorpha</taxon>
        <taxon>Ascaridoidea</taxon>
        <taxon>Ascarididae</taxon>
        <taxon>Ascaris</taxon>
    </lineage>
</organism>
<dbReference type="WBParaSite" id="ALUE_0000810201-mRNA-1">
    <property type="protein sequence ID" value="ALUE_0000810201-mRNA-1"/>
    <property type="gene ID" value="ALUE_0000810201"/>
</dbReference>
<name>A0A0M3HXM0_ASCLU</name>